<proteinExistence type="predicted"/>
<dbReference type="AlphaFoldDB" id="A0A1T4K3J1"/>
<name>A0A1T4K3J1_9ACTN</name>
<accession>A0A1T4K3J1</accession>
<evidence type="ECO:0000313" key="1">
    <source>
        <dbReference type="EMBL" id="SJZ36996.1"/>
    </source>
</evidence>
<dbReference type="InterPro" id="IPR036188">
    <property type="entry name" value="FAD/NAD-bd_sf"/>
</dbReference>
<dbReference type="EMBL" id="FUWS01000001">
    <property type="protein sequence ID" value="SJZ36996.1"/>
    <property type="molecule type" value="Genomic_DNA"/>
</dbReference>
<dbReference type="SUPFAM" id="SSF51905">
    <property type="entry name" value="FAD/NAD(P)-binding domain"/>
    <property type="match status" value="1"/>
</dbReference>
<keyword evidence="2" id="KW-1185">Reference proteome</keyword>
<organism evidence="1 2">
    <name type="scientific">Marinactinospora thermotolerans DSM 45154</name>
    <dbReference type="NCBI Taxonomy" id="1122192"/>
    <lineage>
        <taxon>Bacteria</taxon>
        <taxon>Bacillati</taxon>
        <taxon>Actinomycetota</taxon>
        <taxon>Actinomycetes</taxon>
        <taxon>Streptosporangiales</taxon>
        <taxon>Nocardiopsidaceae</taxon>
        <taxon>Marinactinospora</taxon>
    </lineage>
</organism>
<dbReference type="STRING" id="1122192.SAMN02745673_00146"/>
<reference evidence="1 2" key="1">
    <citation type="submission" date="2017-02" db="EMBL/GenBank/DDBJ databases">
        <authorList>
            <person name="Peterson S.W."/>
        </authorList>
    </citation>
    <scope>NUCLEOTIDE SEQUENCE [LARGE SCALE GENOMIC DNA]</scope>
    <source>
        <strain evidence="1 2">DSM 45154</strain>
    </source>
</reference>
<dbReference type="Pfam" id="PF05834">
    <property type="entry name" value="Lycopene_cycl"/>
    <property type="match status" value="1"/>
</dbReference>
<gene>
    <name evidence="1" type="ORF">SAMN02745673_00146</name>
</gene>
<dbReference type="PRINTS" id="PR00420">
    <property type="entry name" value="RNGMNOXGNASE"/>
</dbReference>
<protein>
    <submittedName>
        <fullName evidence="1">Lycopene beta-cyclase</fullName>
    </submittedName>
</protein>
<sequence>MLGGMVDVDVAIVGAGAAGLSLAHRLSRGGGPGGRPLETVLLEPPEGPARSPVRTWCFWEREAGEWDAVVSARWERLSVIGPEGEVYEAPAAPLVYKMIRSPDYERFVRTGLAETVREVTATVTEILDGPRRAVVRGVDGAGRDLQVRATWVFDSRPPRPLPRGTTTLLQHFRGWFVRTRSDAFVPEAASLMDLRTPQPRNGVSFGYVLPVSKREALVEYTEFTREVLDDAGYRRALEHYIGEVLGLGEVEVTAVEQGAIPMTDARFPRRSGRRVFRIGTAGGATRPSTGYTFSGVQRQTAAVARALARGRTPVPPCPHRRRHLEMDAVMLRALDTGRVDGADFFARLFRRNRLADVLGFLDGGSSLGRELRLGATTPVAPMAATAVERLWFALRPSRS</sequence>
<evidence type="ECO:0000313" key="2">
    <source>
        <dbReference type="Proteomes" id="UP000190637"/>
    </source>
</evidence>
<dbReference type="Proteomes" id="UP000190637">
    <property type="component" value="Unassembled WGS sequence"/>
</dbReference>
<dbReference type="Gene3D" id="3.50.50.60">
    <property type="entry name" value="FAD/NAD(P)-binding domain"/>
    <property type="match status" value="1"/>
</dbReference>